<feature type="non-terminal residue" evidence="1">
    <location>
        <position position="43"/>
    </location>
</feature>
<dbReference type="AlphaFoldDB" id="X1ET73"/>
<gene>
    <name evidence="1" type="ORF">S01H4_67169</name>
</gene>
<reference evidence="1" key="1">
    <citation type="journal article" date="2014" name="Front. Microbiol.">
        <title>High frequency of phylogenetically diverse reductive dehalogenase-homologous genes in deep subseafloor sedimentary metagenomes.</title>
        <authorList>
            <person name="Kawai M."/>
            <person name="Futagami T."/>
            <person name="Toyoda A."/>
            <person name="Takaki Y."/>
            <person name="Nishi S."/>
            <person name="Hori S."/>
            <person name="Arai W."/>
            <person name="Tsubouchi T."/>
            <person name="Morono Y."/>
            <person name="Uchiyama I."/>
            <person name="Ito T."/>
            <person name="Fujiyama A."/>
            <person name="Inagaki F."/>
            <person name="Takami H."/>
        </authorList>
    </citation>
    <scope>NUCLEOTIDE SEQUENCE</scope>
    <source>
        <strain evidence="1">Expedition CK06-06</strain>
    </source>
</reference>
<comment type="caution">
    <text evidence="1">The sequence shown here is derived from an EMBL/GenBank/DDBJ whole genome shotgun (WGS) entry which is preliminary data.</text>
</comment>
<protein>
    <submittedName>
        <fullName evidence="1">Uncharacterized protein</fullName>
    </submittedName>
</protein>
<organism evidence="1">
    <name type="scientific">marine sediment metagenome</name>
    <dbReference type="NCBI Taxonomy" id="412755"/>
    <lineage>
        <taxon>unclassified sequences</taxon>
        <taxon>metagenomes</taxon>
        <taxon>ecological metagenomes</taxon>
    </lineage>
</organism>
<name>X1ET73_9ZZZZ</name>
<accession>X1ET73</accession>
<feature type="non-terminal residue" evidence="1">
    <location>
        <position position="1"/>
    </location>
</feature>
<sequence length="43" mass="4788">HYPVRLGSILFILDFIGLHIPEVVDVLPVPIFAKIGSTKFVLI</sequence>
<dbReference type="EMBL" id="BART01042073">
    <property type="protein sequence ID" value="GAH20369.1"/>
    <property type="molecule type" value="Genomic_DNA"/>
</dbReference>
<evidence type="ECO:0000313" key="1">
    <source>
        <dbReference type="EMBL" id="GAH20369.1"/>
    </source>
</evidence>
<proteinExistence type="predicted"/>